<gene>
    <name evidence="2" type="ORF">LZC39_16215</name>
</gene>
<feature type="non-terminal residue" evidence="2">
    <location>
        <position position="54"/>
    </location>
</feature>
<sequence>MTKINTFFNKIKDLSVFDSFKIVWVLMIFVVIYYTLVAADRYVSTITMSVKSTT</sequence>
<evidence type="ECO:0000313" key="2">
    <source>
        <dbReference type="EMBL" id="MCH3853634.1"/>
    </source>
</evidence>
<proteinExistence type="predicted"/>
<keyword evidence="1" id="KW-0812">Transmembrane</keyword>
<evidence type="ECO:0000313" key="3">
    <source>
        <dbReference type="Proteomes" id="UP001199644"/>
    </source>
</evidence>
<name>A0AAW5EL83_CAMJU</name>
<dbReference type="AlphaFoldDB" id="A0AAW5EL83"/>
<evidence type="ECO:0000256" key="1">
    <source>
        <dbReference type="SAM" id="Phobius"/>
    </source>
</evidence>
<accession>A0AAW5EL83</accession>
<comment type="caution">
    <text evidence="2">The sequence shown here is derived from an EMBL/GenBank/DDBJ whole genome shotgun (WGS) entry which is preliminary data.</text>
</comment>
<keyword evidence="1" id="KW-0472">Membrane</keyword>
<dbReference type="EMBL" id="JAJUOL010001143">
    <property type="protein sequence ID" value="MCH3853634.1"/>
    <property type="molecule type" value="Genomic_DNA"/>
</dbReference>
<reference evidence="2" key="1">
    <citation type="submission" date="2021-12" db="EMBL/GenBank/DDBJ databases">
        <title>Prevalence of phenicol resistance gene fexA in Campylobacter isolated from poultry supply chain.</title>
        <authorList>
            <person name="Tang B."/>
            <person name="Zheng X."/>
            <person name="Lin J."/>
            <person name="Lin R."/>
            <person name="Yang H."/>
            <person name="Shen Z."/>
            <person name="Xia F."/>
        </authorList>
    </citation>
    <scope>NUCLEOTIDE SEQUENCE</scope>
    <source>
        <strain evidence="2">CJHN2011004</strain>
    </source>
</reference>
<feature type="transmembrane region" description="Helical" evidence="1">
    <location>
        <begin position="20"/>
        <end position="39"/>
    </location>
</feature>
<organism evidence="2 3">
    <name type="scientific">Campylobacter jejuni</name>
    <dbReference type="NCBI Taxonomy" id="197"/>
    <lineage>
        <taxon>Bacteria</taxon>
        <taxon>Pseudomonadati</taxon>
        <taxon>Campylobacterota</taxon>
        <taxon>Epsilonproteobacteria</taxon>
        <taxon>Campylobacterales</taxon>
        <taxon>Campylobacteraceae</taxon>
        <taxon>Campylobacter</taxon>
    </lineage>
</organism>
<protein>
    <submittedName>
        <fullName evidence="2">Capsule biosynthesis protein</fullName>
    </submittedName>
</protein>
<dbReference type="Proteomes" id="UP001199644">
    <property type="component" value="Unassembled WGS sequence"/>
</dbReference>
<keyword evidence="1" id="KW-1133">Transmembrane helix</keyword>